<evidence type="ECO:0000313" key="8">
    <source>
        <dbReference type="EMBL" id="QJI01629.1"/>
    </source>
</evidence>
<evidence type="ECO:0000313" key="4">
    <source>
        <dbReference type="EMBL" id="QJA60749.1"/>
    </source>
</evidence>
<feature type="domain" description="Actin homologue MreB-like C-terminal" evidence="2">
    <location>
        <begin position="173"/>
        <end position="292"/>
    </location>
</feature>
<evidence type="ECO:0000313" key="7">
    <source>
        <dbReference type="EMBL" id="QJB04160.1"/>
    </source>
</evidence>
<protein>
    <submittedName>
        <fullName evidence="3">Uncharacterized protein</fullName>
    </submittedName>
</protein>
<dbReference type="EMBL" id="MT143627">
    <property type="protein sequence ID" value="QJA99073.1"/>
    <property type="molecule type" value="Genomic_DNA"/>
</dbReference>
<dbReference type="EMBL" id="MT144300">
    <property type="protein sequence ID" value="QJA51937.1"/>
    <property type="molecule type" value="Genomic_DNA"/>
</dbReference>
<proteinExistence type="predicted"/>
<evidence type="ECO:0000313" key="5">
    <source>
        <dbReference type="EMBL" id="QJA80645.1"/>
    </source>
</evidence>
<feature type="domain" description="Actin-like protein N-terminal" evidence="1">
    <location>
        <begin position="4"/>
        <end position="148"/>
    </location>
</feature>
<dbReference type="EMBL" id="MT143874">
    <property type="protein sequence ID" value="QJB04160.1"/>
    <property type="molecule type" value="Genomic_DNA"/>
</dbReference>
<accession>A0A6H1ZX87</accession>
<dbReference type="EMBL" id="MT142430">
    <property type="protein sequence ID" value="QJA80645.1"/>
    <property type="molecule type" value="Genomic_DNA"/>
</dbReference>
<name>A0A6H1ZX87_9ZZZZ</name>
<dbReference type="InterPro" id="IPR049067">
    <property type="entry name" value="MreB-like_C"/>
</dbReference>
<reference evidence="3" key="1">
    <citation type="submission" date="2020-03" db="EMBL/GenBank/DDBJ databases">
        <title>The deep terrestrial virosphere.</title>
        <authorList>
            <person name="Holmfeldt K."/>
            <person name="Nilsson E."/>
            <person name="Simone D."/>
            <person name="Lopez-Fernandez M."/>
            <person name="Wu X."/>
            <person name="de Brujin I."/>
            <person name="Lundin D."/>
            <person name="Andersson A."/>
            <person name="Bertilsson S."/>
            <person name="Dopson M."/>
        </authorList>
    </citation>
    <scope>NUCLEOTIDE SEQUENCE</scope>
    <source>
        <strain evidence="6">MM171A01334</strain>
        <strain evidence="7">MM171B00430</strain>
        <strain evidence="5">MM415A00685</strain>
        <strain evidence="4">MM415B01060</strain>
        <strain evidence="3">TM448A02393</strain>
        <strain evidence="8">TM448B02665</strain>
    </source>
</reference>
<dbReference type="Pfam" id="PF21522">
    <property type="entry name" value="MreB-like_C"/>
    <property type="match status" value="1"/>
</dbReference>
<dbReference type="InterPro" id="IPR040607">
    <property type="entry name" value="ALP_N"/>
</dbReference>
<gene>
    <name evidence="6" type="ORF">MM171A01334_0010</name>
    <name evidence="7" type="ORF">MM171B00430_0009</name>
    <name evidence="5" type="ORF">MM415A00685_0007</name>
    <name evidence="4" type="ORF">MM415B01060_0024</name>
    <name evidence="3" type="ORF">TM448A02393_0005</name>
    <name evidence="8" type="ORF">TM448B02665_0003</name>
</gene>
<evidence type="ECO:0000313" key="6">
    <source>
        <dbReference type="EMBL" id="QJA99073.1"/>
    </source>
</evidence>
<evidence type="ECO:0000313" key="3">
    <source>
        <dbReference type="EMBL" id="QJA51937.1"/>
    </source>
</evidence>
<organism evidence="3">
    <name type="scientific">viral metagenome</name>
    <dbReference type="NCBI Taxonomy" id="1070528"/>
    <lineage>
        <taxon>unclassified sequences</taxon>
        <taxon>metagenomes</taxon>
        <taxon>organismal metagenomes</taxon>
    </lineage>
</organism>
<dbReference type="CDD" id="cd24025">
    <property type="entry name" value="ASKHA_NBD_ParM_pCBH-like"/>
    <property type="match status" value="1"/>
</dbReference>
<evidence type="ECO:0000259" key="2">
    <source>
        <dbReference type="Pfam" id="PF21522"/>
    </source>
</evidence>
<dbReference type="Pfam" id="PF17989">
    <property type="entry name" value="ALP_N"/>
    <property type="match status" value="1"/>
</dbReference>
<evidence type="ECO:0000259" key="1">
    <source>
        <dbReference type="Pfam" id="PF17989"/>
    </source>
</evidence>
<dbReference type="Gene3D" id="3.30.420.40">
    <property type="match status" value="2"/>
</dbReference>
<dbReference type="EMBL" id="MT141419">
    <property type="protein sequence ID" value="QJA60749.1"/>
    <property type="molecule type" value="Genomic_DNA"/>
</dbReference>
<dbReference type="SUPFAM" id="SSF53067">
    <property type="entry name" value="Actin-like ATPase domain"/>
    <property type="match status" value="2"/>
</dbReference>
<dbReference type="EMBL" id="MT144938">
    <property type="protein sequence ID" value="QJI01629.1"/>
    <property type="molecule type" value="Genomic_DNA"/>
</dbReference>
<dbReference type="InterPro" id="IPR043129">
    <property type="entry name" value="ATPase_NBD"/>
</dbReference>
<dbReference type="AlphaFoldDB" id="A0A6H1ZX87"/>
<sequence>MNIGLDIGYAATKAVSGERRINLPSIVGTPDRARFSLNGADSMILTLPNGNAVQVGQAAIMQSRFIDRQEDRDWIQSETYQALMLAALTELTPATIDAVIVSGLPIAFYSDKDLLRGRLLGEHRVAREGRRAQLFRVTEARIIPQPFGTLLAEALDNNGRITDLPLAEGQVGVIDCGGKTTNLLSVSRLAEIGHETASVNLGAWDVARAVGDWLADNYPGLDLRDHQLMEAIIARKTTYYGEVVDLGAIVSETLRPMADQVLAQAGQLWNGGAGLSAILVTGGGALLLGPQIMARFRHARIVGDPVFANALGYWKFAQRIANSG</sequence>